<dbReference type="Proteomes" id="UP000198790">
    <property type="component" value="Unassembled WGS sequence"/>
</dbReference>
<reference evidence="1 2" key="1">
    <citation type="submission" date="2016-10" db="EMBL/GenBank/DDBJ databases">
        <authorList>
            <person name="de Groot N.N."/>
        </authorList>
    </citation>
    <scope>NUCLEOTIDE SEQUENCE [LARGE SCALE GENOMIC DNA]</scope>
    <source>
        <strain evidence="1 2">DSM 23399</strain>
    </source>
</reference>
<proteinExistence type="predicted"/>
<dbReference type="STRING" id="237018.SAMN04489723_101441"/>
<keyword evidence="2" id="KW-1185">Reference proteome</keyword>
<organism evidence="1 2">
    <name type="scientific">Algoriphagus aquimarinus</name>
    <dbReference type="NCBI Taxonomy" id="237018"/>
    <lineage>
        <taxon>Bacteria</taxon>
        <taxon>Pseudomonadati</taxon>
        <taxon>Bacteroidota</taxon>
        <taxon>Cytophagia</taxon>
        <taxon>Cytophagales</taxon>
        <taxon>Cyclobacteriaceae</taxon>
        <taxon>Algoriphagus</taxon>
    </lineage>
</organism>
<dbReference type="AlphaFoldDB" id="A0A1I0VXR8"/>
<protein>
    <submittedName>
        <fullName evidence="1">Uncharacterized protein</fullName>
    </submittedName>
</protein>
<gene>
    <name evidence="1" type="ORF">SAMN04489723_101441</name>
</gene>
<name>A0A1I0VXR8_9BACT</name>
<evidence type="ECO:0000313" key="2">
    <source>
        <dbReference type="Proteomes" id="UP000198790"/>
    </source>
</evidence>
<dbReference type="EMBL" id="FOKK01000001">
    <property type="protein sequence ID" value="SFA81209.1"/>
    <property type="molecule type" value="Genomic_DNA"/>
</dbReference>
<sequence>MELTGALLKSQAVKEVLEEQIKLIKRKDS</sequence>
<accession>A0A1I0VXR8</accession>
<evidence type="ECO:0000313" key="1">
    <source>
        <dbReference type="EMBL" id="SFA81209.1"/>
    </source>
</evidence>